<feature type="signal peptide" evidence="1">
    <location>
        <begin position="1"/>
        <end position="26"/>
    </location>
</feature>
<comment type="caution">
    <text evidence="3">The sequence shown here is derived from an EMBL/GenBank/DDBJ whole genome shotgun (WGS) entry which is preliminary data.</text>
</comment>
<sequence length="218" mass="23800">MHTRMYSAFKVTLLVVSLNLVSFVRGADLRACASQISNPFYDLVSEKQINGYIQCDYSRPSEDGGTSGNYCFYYPNYTLTHYPNTPLPVDSSADCPVTMPLASNYLIKTSTALPGQRWTFQGSQIRMGNLCMDVTNGSTANGARLQVWTCSSGNANQQFAHSGGNVLDIPTDRISWAAHSGKCIDLTDGSDVNGNQIQMWDCGASNPNQAWTIAVTRP</sequence>
<proteinExistence type="predicted"/>
<keyword evidence="1" id="KW-0732">Signal</keyword>
<accession>A0A9P5YDQ3</accession>
<dbReference type="Pfam" id="PF00652">
    <property type="entry name" value="Ricin_B_lectin"/>
    <property type="match status" value="1"/>
</dbReference>
<keyword evidence="4" id="KW-1185">Reference proteome</keyword>
<gene>
    <name evidence="3" type="ORF">BDZ94DRAFT_94316</name>
</gene>
<evidence type="ECO:0000313" key="3">
    <source>
        <dbReference type="EMBL" id="KAF9466977.1"/>
    </source>
</evidence>
<reference evidence="3" key="1">
    <citation type="submission" date="2020-11" db="EMBL/GenBank/DDBJ databases">
        <authorList>
            <consortium name="DOE Joint Genome Institute"/>
            <person name="Ahrendt S."/>
            <person name="Riley R."/>
            <person name="Andreopoulos W."/>
            <person name="Labutti K."/>
            <person name="Pangilinan J."/>
            <person name="Ruiz-Duenas F.J."/>
            <person name="Barrasa J.M."/>
            <person name="Sanchez-Garcia M."/>
            <person name="Camarero S."/>
            <person name="Miyauchi S."/>
            <person name="Serrano A."/>
            <person name="Linde D."/>
            <person name="Babiker R."/>
            <person name="Drula E."/>
            <person name="Ayuso-Fernandez I."/>
            <person name="Pacheco R."/>
            <person name="Padilla G."/>
            <person name="Ferreira P."/>
            <person name="Barriuso J."/>
            <person name="Kellner H."/>
            <person name="Castanera R."/>
            <person name="Alfaro M."/>
            <person name="Ramirez L."/>
            <person name="Pisabarro A.G."/>
            <person name="Kuo A."/>
            <person name="Tritt A."/>
            <person name="Lipzen A."/>
            <person name="He G."/>
            <person name="Yan M."/>
            <person name="Ng V."/>
            <person name="Cullen D."/>
            <person name="Martin F."/>
            <person name="Rosso M.-N."/>
            <person name="Henrissat B."/>
            <person name="Hibbett D."/>
            <person name="Martinez A.T."/>
            <person name="Grigoriev I.V."/>
        </authorList>
    </citation>
    <scope>NUCLEOTIDE SEQUENCE</scope>
    <source>
        <strain evidence="3">CBS 247.69</strain>
    </source>
</reference>
<dbReference type="Proteomes" id="UP000807353">
    <property type="component" value="Unassembled WGS sequence"/>
</dbReference>
<dbReference type="OrthoDB" id="6770063at2759"/>
<evidence type="ECO:0000256" key="1">
    <source>
        <dbReference type="SAM" id="SignalP"/>
    </source>
</evidence>
<dbReference type="Gene3D" id="2.80.10.50">
    <property type="match status" value="2"/>
</dbReference>
<evidence type="ECO:0000313" key="4">
    <source>
        <dbReference type="Proteomes" id="UP000807353"/>
    </source>
</evidence>
<dbReference type="PROSITE" id="PS50231">
    <property type="entry name" value="RICIN_B_LECTIN"/>
    <property type="match status" value="1"/>
</dbReference>
<dbReference type="AlphaFoldDB" id="A0A9P5YDQ3"/>
<feature type="domain" description="Ricin B lectin" evidence="2">
    <location>
        <begin position="74"/>
        <end position="214"/>
    </location>
</feature>
<feature type="chain" id="PRO_5040185888" evidence="1">
    <location>
        <begin position="27"/>
        <end position="218"/>
    </location>
</feature>
<protein>
    <submittedName>
        <fullName evidence="3">Ricin B lectin domain-containing protein</fullName>
    </submittedName>
</protein>
<dbReference type="InterPro" id="IPR000772">
    <property type="entry name" value="Ricin_B_lectin"/>
</dbReference>
<evidence type="ECO:0000259" key="2">
    <source>
        <dbReference type="SMART" id="SM00458"/>
    </source>
</evidence>
<organism evidence="3 4">
    <name type="scientific">Collybia nuda</name>
    <dbReference type="NCBI Taxonomy" id="64659"/>
    <lineage>
        <taxon>Eukaryota</taxon>
        <taxon>Fungi</taxon>
        <taxon>Dikarya</taxon>
        <taxon>Basidiomycota</taxon>
        <taxon>Agaricomycotina</taxon>
        <taxon>Agaricomycetes</taxon>
        <taxon>Agaricomycetidae</taxon>
        <taxon>Agaricales</taxon>
        <taxon>Tricholomatineae</taxon>
        <taxon>Clitocybaceae</taxon>
        <taxon>Collybia</taxon>
    </lineage>
</organism>
<dbReference type="InterPro" id="IPR035992">
    <property type="entry name" value="Ricin_B-like_lectins"/>
</dbReference>
<dbReference type="SUPFAM" id="SSF50370">
    <property type="entry name" value="Ricin B-like lectins"/>
    <property type="match status" value="1"/>
</dbReference>
<dbReference type="SMART" id="SM00458">
    <property type="entry name" value="RICIN"/>
    <property type="match status" value="1"/>
</dbReference>
<dbReference type="EMBL" id="MU150239">
    <property type="protein sequence ID" value="KAF9466977.1"/>
    <property type="molecule type" value="Genomic_DNA"/>
</dbReference>
<name>A0A9P5YDQ3_9AGAR</name>